<reference evidence="3 4" key="1">
    <citation type="submission" date="2024-04" db="EMBL/GenBank/DDBJ databases">
        <title>draft genome sequnece of Paenibacillus filicis.</title>
        <authorList>
            <person name="Kim D.-U."/>
        </authorList>
    </citation>
    <scope>NUCLEOTIDE SEQUENCE [LARGE SCALE GENOMIC DNA]</scope>
    <source>
        <strain evidence="3 4">KACC14197</strain>
    </source>
</reference>
<evidence type="ECO:0000313" key="3">
    <source>
        <dbReference type="EMBL" id="MEK8129378.1"/>
    </source>
</evidence>
<keyword evidence="4" id="KW-1185">Reference proteome</keyword>
<feature type="domain" description="3-keto-alpha-glucoside-1,2-lyase/3-keto-2-hydroxy-glucal hydratase" evidence="2">
    <location>
        <begin position="1411"/>
        <end position="1533"/>
    </location>
</feature>
<dbReference type="InterPro" id="IPR010496">
    <property type="entry name" value="AL/BT2_dom"/>
</dbReference>
<dbReference type="GO" id="GO:0016787">
    <property type="term" value="F:hydrolase activity"/>
    <property type="evidence" value="ECO:0007669"/>
    <property type="project" value="UniProtKB-KW"/>
</dbReference>
<dbReference type="Pfam" id="PF25788">
    <property type="entry name" value="Ig_Rha78A_N"/>
    <property type="match status" value="1"/>
</dbReference>
<proteinExistence type="predicted"/>
<comment type="caution">
    <text evidence="3">The sequence shown here is derived from an EMBL/GenBank/DDBJ whole genome shotgun (WGS) entry which is preliminary data.</text>
</comment>
<evidence type="ECO:0000313" key="4">
    <source>
        <dbReference type="Proteomes" id="UP001469365"/>
    </source>
</evidence>
<dbReference type="Gene3D" id="2.60.40.10">
    <property type="entry name" value="Immunoglobulins"/>
    <property type="match status" value="3"/>
</dbReference>
<feature type="chain" id="PRO_5045845590" evidence="1">
    <location>
        <begin position="28"/>
        <end position="2213"/>
    </location>
</feature>
<dbReference type="Gene3D" id="2.60.120.560">
    <property type="entry name" value="Exo-inulinase, domain 1"/>
    <property type="match status" value="1"/>
</dbReference>
<evidence type="ECO:0000259" key="2">
    <source>
        <dbReference type="Pfam" id="PF06439"/>
    </source>
</evidence>
<evidence type="ECO:0000256" key="1">
    <source>
        <dbReference type="SAM" id="SignalP"/>
    </source>
</evidence>
<dbReference type="Pfam" id="PF06439">
    <property type="entry name" value="3keto-disac_hyd"/>
    <property type="match status" value="1"/>
</dbReference>
<dbReference type="InterPro" id="IPR013783">
    <property type="entry name" value="Ig-like_fold"/>
</dbReference>
<sequence>MKTSKVFLLAIALLLTVSWFIHPTADAAAEKEIVIKESAFNPADILKTDSATNSVLTNKASFRIQNVAVNTAGRVTKVVIREKGSKVERATLTNNGDGTFRQTADIAPSSKVEATAVQEIPAGYFEWFRDPNKYVWMYDYEGTRNYRDTRWSVYSRPPATCKKASSVTDQNGSAMNGNCNDAEDYRTGTITVSTFELPGNLGTVNLNDLGELKFDETTFKLTSTGTLKQGNNIRIISSNIDPVSKHYRFDYRMSFDAEPDWVIQGDNDPNGRVIRWDNEWNAIVKGYVYKYPEMEVVAYIDDTPLEKPDLIPTVLKIDEACFKVGDTIRVRYGYTNVGLDIKNKPFKVTLSAGGTVIKTENAEDASRNVLLGGFVDYKVTGNSVTFKLKVDVDNTIDEGPLGETNNELSKTFTASSNCNEGGDTEIIKANFNIVHPVITFGESNTFQPTGTSVTGAGCTVKELKWTVTQNGKSYSWTSTQVNATGVSTFPPSPDFLTVGTVSVSMEVTSTCGTKASAGTKTFEIIRPAACTPDNRPPVFEIGWFDAYDSGSFKPKTKGVEGDKLWLRVIKKPILGPGSKAEPYDPDGDQYFLTWDFEGSSSDWVKYIYKEYGLWKHEPDGFTYNFKSVQGTHSIKATATDVCGNQSQSTASIFILPENPPPIPMIDLPPKVIEGRPYTPEISCGRSYSPRDDRSISECKWTGKQPRYLISGFYPITLEVRDNTGLWSESPAYATLPVLPDLPPVVEATLPSKGVRGTPMNMADTSYSPDGDQIVIHKTQIIADVNMNGNFDDDPVIDVTLDESGNFSFTPTVLANHILRLFVQEDWGLKANKDFPFTIVNQAPTVAIDVKGEYPEPPTIEGIKYELSQMLNDKSQFVIEDHYNSHTSTTMYYDAAEGSIAVPARDKMLYKAPTAEGFQFSQTGLNMRGSSEYGEYKPLGDRAGQNIYYTWSTFYDCTGSTYCTPYGISISFNNAVTNSTQMYKSRQYGDYIQFNINPNADLVWLRTSKSDVRNSNPSGNYDQLFRISDMASGNFTPFKTIPFTVTSWHYLGQYQWTQVPDNPPPVGWIPNEDIKENVVINQPWNFEVAGVRSLINDVITPRKDNDGNFYAFSCTSTRIQMGWENDSPVMGDKYDCKLQKISPSGIVLWTGNKVYTNYYMGSNAIAIASYPRVDIVHITSDNSRILLNDGVYDNLTGQYLGQIPGYDYSSYMGVGHPYMVRKGYAERDHGFVGGKFYHDLYYYVQAIVTERYSCGDDSTCEVYTDYHRIFNLRTMQLTLNLAGAEYDGKSSWEYRLKFTGDTTSDGKLVLPYRDGKKRNDEGFKPRIRVYEMETGQLLFESPMLTGFTNPDSCAVWQQERCYGSISLKLTGDTEGYLMWSDNGNYFARRKVSWSIPTVSDAGTYSLGNVMDTQRSFANGSLSLSLKYTNTIFSDLSGAGITFRSADNKNYYQAELTTKTVVLSKVVNGVKTILDRQTNPIKPGTYNNLRVSAKGDRLHVYVNGVPMISVTDGTFTSGRIGLFANAPNVYLKNFFLENASGGSELVDNIVLVNGKINYTVDFRDPENDPPIPELAQWTYTNTEPEKFLDARDGYSDKNGANTYVNRVVNSPEAVLGKVGLFRISFTEPDDPAPPGKRYPDPTYAAFRQYADPDTKMVIVHRRPISVFTAAQKADFTIVWTDASYDPDRWLSPSQISGEKAEYVWNRGIYDYVHGYTDPDGKVGIGKLTRPTKQGNYTLRQAVKDEYGAWSDWYEVNLWIDQPVPNNPPSVTLTFPSGSYADPSHVSLKPTIRWNQSDPDPDTTFTLFNLTVKDEAGNCVECKNNVVMNTKNTSWAWTLDTQLQMGKKYQVQVQVVDDGNLSSAWSNIGWMTTNSPPTAFMSYPWGTEAQPTIVNTTRPTLTWTQNDPDPGWIIEYFQIQVSNADHTTIVLDSHKTWQNSTSTSGSWTVNADLPTGQKLRVRVKVWDQYGAESDWSPQVWMFINRPPTGNLIFVQPIYEHDTPLFTIEQSDPDGDALTVRIESSFQGGDFMELHAWGQVPSGESKSFSYGPLQEGTYTLRLTLTDPHGGQFQQSYTFPVLPLKLTGWVRHTPEWERYLREWNTKFPARERAEDDFWAGEAFVLSASVTDTGTSLTKPTSVTAKLLSTEETVLLSLEPVSGFYTGMLLNTDHVRTLAQGAQSFRFTVTWSNGLIRHYEVPIRIVGSIYDVIVQQIRH</sequence>
<keyword evidence="1" id="KW-0732">Signal</keyword>
<dbReference type="EMBL" id="JBBPCC010000009">
    <property type="protein sequence ID" value="MEK8129378.1"/>
    <property type="molecule type" value="Genomic_DNA"/>
</dbReference>
<keyword evidence="3" id="KW-0378">Hydrolase</keyword>
<accession>A0ABU9DMQ1</accession>
<name>A0ABU9DMQ1_9BACL</name>
<gene>
    <name evidence="3" type="ORF">WMW72_15840</name>
</gene>
<feature type="signal peptide" evidence="1">
    <location>
        <begin position="1"/>
        <end position="27"/>
    </location>
</feature>
<organism evidence="3 4">
    <name type="scientific">Paenibacillus filicis</name>
    <dbReference type="NCBI Taxonomy" id="669464"/>
    <lineage>
        <taxon>Bacteria</taxon>
        <taxon>Bacillati</taxon>
        <taxon>Bacillota</taxon>
        <taxon>Bacilli</taxon>
        <taxon>Bacillales</taxon>
        <taxon>Paenibacillaceae</taxon>
        <taxon>Paenibacillus</taxon>
    </lineage>
</organism>
<dbReference type="RefSeq" id="WP_341416476.1">
    <property type="nucleotide sequence ID" value="NZ_JBBPCC010000009.1"/>
</dbReference>
<dbReference type="Proteomes" id="UP001469365">
    <property type="component" value="Unassembled WGS sequence"/>
</dbReference>
<protein>
    <submittedName>
        <fullName evidence="3">Family 16 glycoside hydrolase</fullName>
    </submittedName>
</protein>